<dbReference type="SUPFAM" id="SSF55931">
    <property type="entry name" value="Glutamine synthetase/guanido kinase"/>
    <property type="match status" value="1"/>
</dbReference>
<dbReference type="Proteomes" id="UP000250222">
    <property type="component" value="Unassembled WGS sequence"/>
</dbReference>
<dbReference type="InterPro" id="IPR006336">
    <property type="entry name" value="GCS2"/>
</dbReference>
<dbReference type="Gene3D" id="3.30.590.20">
    <property type="match status" value="1"/>
</dbReference>
<proteinExistence type="predicted"/>
<dbReference type="AlphaFoldDB" id="A0A2Y9AGB1"/>
<protein>
    <recommendedName>
        <fullName evidence="4">Gamma-glutamyl:cysteine ligase YbdK, ATP-grasp superfamily</fullName>
    </recommendedName>
</protein>
<dbReference type="RefSeq" id="WP_110852817.1">
    <property type="nucleotide sequence ID" value="NZ_QKLZ01000008.1"/>
</dbReference>
<dbReference type="PIRSF" id="PIRSF012666">
    <property type="entry name" value="UCP012666"/>
    <property type="match status" value="1"/>
</dbReference>
<dbReference type="InterPro" id="IPR016602">
    <property type="entry name" value="UCP012666"/>
</dbReference>
<gene>
    <name evidence="2" type="ORF">SAMN05216184_108104</name>
</gene>
<dbReference type="GO" id="GO:0016879">
    <property type="term" value="F:ligase activity, forming carbon-nitrogen bonds"/>
    <property type="evidence" value="ECO:0007669"/>
    <property type="project" value="TreeGrafter"/>
</dbReference>
<comment type="catalytic activity">
    <reaction evidence="1">
        <text>L-cysteine + L-glutamate + ATP = gamma-L-glutamyl-L-cysteine + ADP + phosphate + H(+)</text>
        <dbReference type="Rhea" id="RHEA:13285"/>
        <dbReference type="ChEBI" id="CHEBI:15378"/>
        <dbReference type="ChEBI" id="CHEBI:29985"/>
        <dbReference type="ChEBI" id="CHEBI:30616"/>
        <dbReference type="ChEBI" id="CHEBI:35235"/>
        <dbReference type="ChEBI" id="CHEBI:43474"/>
        <dbReference type="ChEBI" id="CHEBI:58173"/>
        <dbReference type="ChEBI" id="CHEBI:456216"/>
        <dbReference type="EC" id="6.3.2.2"/>
    </reaction>
</comment>
<evidence type="ECO:0000256" key="1">
    <source>
        <dbReference type="ARBA" id="ARBA00048819"/>
    </source>
</evidence>
<dbReference type="InterPro" id="IPR014746">
    <property type="entry name" value="Gln_synth/guanido_kin_cat_dom"/>
</dbReference>
<reference evidence="2 3" key="1">
    <citation type="submission" date="2016-10" db="EMBL/GenBank/DDBJ databases">
        <authorList>
            <person name="Cai Z."/>
        </authorList>
    </citation>
    <scope>NUCLEOTIDE SEQUENCE [LARGE SCALE GENOMIC DNA]</scope>
    <source>
        <strain evidence="2 3">CGMCC 1.10826</strain>
    </source>
</reference>
<sequence length="492" mass="54818">MGEDISGTTFTRADHAKYRAKIRRCLDTLEAMLDAGVFVEDEWRTGLEIELGLAGPDMRPFHRNAEVLERIADPLYQTELGRFTIELNVEPRRIDGQSLVQLEAALRRNLNRARDRAGDVGAELVMAGILPTLPAPPAGRSWFSDSDRYVALDEAIMNSRREDITLRIGGPEPLSLTMDSIIAEAACTSTQLHLQVTPRRYSAYWNASQLLAGPQLVMGANSPFLFGHHLQAETRVETFLQATDTRSVELRNQGVRPRVFFGDRWITSIFDLFEENVRYFPALLPVSSDEDPAAVLAAGGTPTLGELRLHNGTVYRWNRPIYDVQDGRPHLRVENRVLPAGPSVVDTLANAAFFYGMVVELVTDERPLWSRMSFDAARENFLTAARHGIDARLYWPGLGEVDGAELVLGTLLPLAASGLERLGVDASVAGRYLDIIEARARLRRNGATWQVAAVKAHEARGKDRRDALHLMLADYVRHMNLGDPVHTWPLPS</sequence>
<dbReference type="PANTHER" id="PTHR36510:SF3">
    <property type="entry name" value="CONSERVED PROTEIN"/>
    <property type="match status" value="1"/>
</dbReference>
<evidence type="ECO:0008006" key="4">
    <source>
        <dbReference type="Google" id="ProtNLM"/>
    </source>
</evidence>
<dbReference type="EMBL" id="UETB01000008">
    <property type="protein sequence ID" value="SSA43340.1"/>
    <property type="molecule type" value="Genomic_DNA"/>
</dbReference>
<organism evidence="2 3">
    <name type="scientific">Georgenia satyanarayanai</name>
    <dbReference type="NCBI Taxonomy" id="860221"/>
    <lineage>
        <taxon>Bacteria</taxon>
        <taxon>Bacillati</taxon>
        <taxon>Actinomycetota</taxon>
        <taxon>Actinomycetes</taxon>
        <taxon>Micrococcales</taxon>
        <taxon>Bogoriellaceae</taxon>
        <taxon>Georgenia</taxon>
    </lineage>
</organism>
<dbReference type="InterPro" id="IPR050141">
    <property type="entry name" value="GCL_type2/YbdK_subfam"/>
</dbReference>
<dbReference type="Pfam" id="PF04107">
    <property type="entry name" value="GCS2"/>
    <property type="match status" value="1"/>
</dbReference>
<dbReference type="PANTHER" id="PTHR36510">
    <property type="entry name" value="GLUTAMATE--CYSTEINE LIGASE 2-RELATED"/>
    <property type="match status" value="1"/>
</dbReference>
<evidence type="ECO:0000313" key="2">
    <source>
        <dbReference type="EMBL" id="SSA43340.1"/>
    </source>
</evidence>
<name>A0A2Y9AGB1_9MICO</name>
<evidence type="ECO:0000313" key="3">
    <source>
        <dbReference type="Proteomes" id="UP000250222"/>
    </source>
</evidence>
<dbReference type="OrthoDB" id="240589at2"/>
<accession>A0A2Y9AGB1</accession>
<keyword evidence="3" id="KW-1185">Reference proteome</keyword>